<reference evidence="1" key="1">
    <citation type="submission" date="2019-04" db="EMBL/GenBank/DDBJ databases">
        <title>Evolution of Biomass-Degrading Anaerobic Consortia Revealed by Metagenomics.</title>
        <authorList>
            <person name="Peng X."/>
        </authorList>
    </citation>
    <scope>NUCLEOTIDE SEQUENCE</scope>
    <source>
        <strain evidence="1">SIG14</strain>
    </source>
</reference>
<dbReference type="AlphaFoldDB" id="A0A8T3VZY7"/>
<proteinExistence type="predicted"/>
<protein>
    <submittedName>
        <fullName evidence="1">Uncharacterized protein</fullName>
    </submittedName>
</protein>
<evidence type="ECO:0000313" key="2">
    <source>
        <dbReference type="Proteomes" id="UP000732619"/>
    </source>
</evidence>
<gene>
    <name evidence="1" type="ORF">E7Z75_10270</name>
</gene>
<dbReference type="EMBL" id="SUTG01000102">
    <property type="protein sequence ID" value="MBE6513506.1"/>
    <property type="molecule type" value="Genomic_DNA"/>
</dbReference>
<organism evidence="1 2">
    <name type="scientific">Methanobrevibacter olleyae</name>
    <dbReference type="NCBI Taxonomy" id="294671"/>
    <lineage>
        <taxon>Archaea</taxon>
        <taxon>Methanobacteriati</taxon>
        <taxon>Methanobacteriota</taxon>
        <taxon>Methanomada group</taxon>
        <taxon>Methanobacteria</taxon>
        <taxon>Methanobacteriales</taxon>
        <taxon>Methanobacteriaceae</taxon>
        <taxon>Methanobrevibacter</taxon>
    </lineage>
</organism>
<dbReference type="Proteomes" id="UP000732619">
    <property type="component" value="Unassembled WGS sequence"/>
</dbReference>
<evidence type="ECO:0000313" key="1">
    <source>
        <dbReference type="EMBL" id="MBE6513506.1"/>
    </source>
</evidence>
<sequence length="118" mass="14046">MISEKLIKRLEKLESETEIKITPRYIDADDTIFDVATYIHHNIKNTFFVIECEMKYTSNISSNVYNYSFEVQTVNENRITDFNMKKELKQRLDNVMNDVGYSNNIQIENKIKKIIIQK</sequence>
<accession>A0A8T3VZY7</accession>
<name>A0A8T3VZY7_METOL</name>
<comment type="caution">
    <text evidence="1">The sequence shown here is derived from an EMBL/GenBank/DDBJ whole genome shotgun (WGS) entry which is preliminary data.</text>
</comment>